<proteinExistence type="predicted"/>
<keyword evidence="1" id="KW-0472">Membrane</keyword>
<feature type="non-terminal residue" evidence="2">
    <location>
        <position position="1"/>
    </location>
</feature>
<organism evidence="2 3">
    <name type="scientific">Reticulomyxa filosa</name>
    <dbReference type="NCBI Taxonomy" id="46433"/>
    <lineage>
        <taxon>Eukaryota</taxon>
        <taxon>Sar</taxon>
        <taxon>Rhizaria</taxon>
        <taxon>Retaria</taxon>
        <taxon>Foraminifera</taxon>
        <taxon>Monothalamids</taxon>
        <taxon>Reticulomyxidae</taxon>
        <taxon>Reticulomyxa</taxon>
    </lineage>
</organism>
<dbReference type="EMBL" id="ASPP01015756">
    <property type="protein sequence ID" value="ETO17935.1"/>
    <property type="molecule type" value="Genomic_DNA"/>
</dbReference>
<gene>
    <name evidence="2" type="ORF">RFI_19369</name>
</gene>
<dbReference type="Proteomes" id="UP000023152">
    <property type="component" value="Unassembled WGS sequence"/>
</dbReference>
<keyword evidence="1" id="KW-1133">Transmembrane helix</keyword>
<protein>
    <submittedName>
        <fullName evidence="2">Uncharacterized protein</fullName>
    </submittedName>
</protein>
<sequence>IIIIIIIIITMIIIMIIIMIIMMMTMKAVTMTRTEKRRRANTFEKKDDQDNKIVQEYQLWKYELKSLTHCSDPRSGNDNVNVDANVCDNDNVLKYYTVENFVATKLVNLNESKMMHQVVITDDNRRAFISLVIVTVKYFVQANFFPVPTNAVKSARMIPVVKLMFEDNTDSLSQNTNWIGKSGEFIVLSYENLHDVLKTLKFYHSKLPLPYQRPNKMHQKNMKLSFLKKLTRIGI</sequence>
<evidence type="ECO:0000313" key="2">
    <source>
        <dbReference type="EMBL" id="ETO17935.1"/>
    </source>
</evidence>
<evidence type="ECO:0000256" key="1">
    <source>
        <dbReference type="SAM" id="Phobius"/>
    </source>
</evidence>
<feature type="transmembrane region" description="Helical" evidence="1">
    <location>
        <begin position="6"/>
        <end position="29"/>
    </location>
</feature>
<reference evidence="2 3" key="1">
    <citation type="journal article" date="2013" name="Curr. Biol.">
        <title>The Genome of the Foraminiferan Reticulomyxa filosa.</title>
        <authorList>
            <person name="Glockner G."/>
            <person name="Hulsmann N."/>
            <person name="Schleicher M."/>
            <person name="Noegel A.A."/>
            <person name="Eichinger L."/>
            <person name="Gallinger C."/>
            <person name="Pawlowski J."/>
            <person name="Sierra R."/>
            <person name="Euteneuer U."/>
            <person name="Pillet L."/>
            <person name="Moustafa A."/>
            <person name="Platzer M."/>
            <person name="Groth M."/>
            <person name="Szafranski K."/>
            <person name="Schliwa M."/>
        </authorList>
    </citation>
    <scope>NUCLEOTIDE SEQUENCE [LARGE SCALE GENOMIC DNA]</scope>
</reference>
<keyword evidence="1" id="KW-0812">Transmembrane</keyword>
<dbReference type="AlphaFoldDB" id="X6MXY8"/>
<accession>X6MXY8</accession>
<comment type="caution">
    <text evidence="2">The sequence shown here is derived from an EMBL/GenBank/DDBJ whole genome shotgun (WGS) entry which is preliminary data.</text>
</comment>
<name>X6MXY8_RETFI</name>
<keyword evidence="3" id="KW-1185">Reference proteome</keyword>
<evidence type="ECO:0000313" key="3">
    <source>
        <dbReference type="Proteomes" id="UP000023152"/>
    </source>
</evidence>